<dbReference type="InterPro" id="IPR050553">
    <property type="entry name" value="Thioredoxin_ResA/DsbE_sf"/>
</dbReference>
<keyword evidence="1" id="KW-0676">Redox-active center</keyword>
<feature type="domain" description="Thioredoxin" evidence="3">
    <location>
        <begin position="25"/>
        <end position="166"/>
    </location>
</feature>
<evidence type="ECO:0000259" key="3">
    <source>
        <dbReference type="PROSITE" id="PS51352"/>
    </source>
</evidence>
<name>A0A1F6TBN1_9PROT</name>
<dbReference type="InterPro" id="IPR000866">
    <property type="entry name" value="AhpC/TSA"/>
</dbReference>
<dbReference type="Gene3D" id="3.40.30.10">
    <property type="entry name" value="Glutaredoxin"/>
    <property type="match status" value="1"/>
</dbReference>
<dbReference type="SUPFAM" id="SSF52833">
    <property type="entry name" value="Thioredoxin-like"/>
    <property type="match status" value="1"/>
</dbReference>
<dbReference type="AlphaFoldDB" id="A0A1F6TBN1"/>
<sequence>MKRVLVVLACLLLTAGAAQARELKPFQGEPIPPPLALPDVHGKPHDLADYRGRVVLVNFWATWCPPCVHEMPSMQRLKEKMAGKPFAILAVDMAESEADVKKFLTKVKVDFTILMDRDGKALQRWKVFAFPTSFLIGPDGKIQYALFGALEWDSEEVVRIVEGLLPKPGNDY</sequence>
<dbReference type="InterPro" id="IPR013766">
    <property type="entry name" value="Thioredoxin_domain"/>
</dbReference>
<dbReference type="PROSITE" id="PS00194">
    <property type="entry name" value="THIOREDOXIN_1"/>
    <property type="match status" value="1"/>
</dbReference>
<gene>
    <name evidence="4" type="ORF">A2150_00940</name>
</gene>
<evidence type="ECO:0000256" key="2">
    <source>
        <dbReference type="SAM" id="SignalP"/>
    </source>
</evidence>
<dbReference type="Pfam" id="PF00578">
    <property type="entry name" value="AhpC-TSA"/>
    <property type="match status" value="1"/>
</dbReference>
<dbReference type="STRING" id="1817758.A2150_00940"/>
<dbReference type="InterPro" id="IPR017937">
    <property type="entry name" value="Thioredoxin_CS"/>
</dbReference>
<evidence type="ECO:0000313" key="5">
    <source>
        <dbReference type="Proteomes" id="UP000177925"/>
    </source>
</evidence>
<evidence type="ECO:0000313" key="4">
    <source>
        <dbReference type="EMBL" id="OGI42523.1"/>
    </source>
</evidence>
<proteinExistence type="predicted"/>
<reference evidence="4 5" key="1">
    <citation type="journal article" date="2016" name="Nat. Commun.">
        <title>Thousands of microbial genomes shed light on interconnected biogeochemical processes in an aquifer system.</title>
        <authorList>
            <person name="Anantharaman K."/>
            <person name="Brown C.T."/>
            <person name="Hug L.A."/>
            <person name="Sharon I."/>
            <person name="Castelle C.J."/>
            <person name="Probst A.J."/>
            <person name="Thomas B.C."/>
            <person name="Singh A."/>
            <person name="Wilkins M.J."/>
            <person name="Karaoz U."/>
            <person name="Brodie E.L."/>
            <person name="Williams K.H."/>
            <person name="Hubbard S.S."/>
            <person name="Banfield J.F."/>
        </authorList>
    </citation>
    <scope>NUCLEOTIDE SEQUENCE [LARGE SCALE GENOMIC DNA]</scope>
</reference>
<keyword evidence="2" id="KW-0732">Signal</keyword>
<dbReference type="GO" id="GO:0016209">
    <property type="term" value="F:antioxidant activity"/>
    <property type="evidence" value="ECO:0007669"/>
    <property type="project" value="InterPro"/>
</dbReference>
<dbReference type="Proteomes" id="UP000177925">
    <property type="component" value="Unassembled WGS sequence"/>
</dbReference>
<evidence type="ECO:0000256" key="1">
    <source>
        <dbReference type="ARBA" id="ARBA00023284"/>
    </source>
</evidence>
<feature type="signal peptide" evidence="2">
    <location>
        <begin position="1"/>
        <end position="20"/>
    </location>
</feature>
<organism evidence="4 5">
    <name type="scientific">Candidatus Muproteobacteria bacterium RBG_16_64_11</name>
    <dbReference type="NCBI Taxonomy" id="1817758"/>
    <lineage>
        <taxon>Bacteria</taxon>
        <taxon>Pseudomonadati</taxon>
        <taxon>Pseudomonadota</taxon>
        <taxon>Candidatus Muproteobacteria</taxon>
    </lineage>
</organism>
<dbReference type="GO" id="GO:0015036">
    <property type="term" value="F:disulfide oxidoreductase activity"/>
    <property type="evidence" value="ECO:0007669"/>
    <property type="project" value="UniProtKB-ARBA"/>
</dbReference>
<dbReference type="CDD" id="cd02966">
    <property type="entry name" value="TlpA_like_family"/>
    <property type="match status" value="1"/>
</dbReference>
<accession>A0A1F6TBN1</accession>
<dbReference type="InterPro" id="IPR036249">
    <property type="entry name" value="Thioredoxin-like_sf"/>
</dbReference>
<feature type="chain" id="PRO_5009526648" description="Thioredoxin domain-containing protein" evidence="2">
    <location>
        <begin position="21"/>
        <end position="172"/>
    </location>
</feature>
<dbReference type="PROSITE" id="PS51352">
    <property type="entry name" value="THIOREDOXIN_2"/>
    <property type="match status" value="1"/>
</dbReference>
<dbReference type="EMBL" id="MFSS01000087">
    <property type="protein sequence ID" value="OGI42523.1"/>
    <property type="molecule type" value="Genomic_DNA"/>
</dbReference>
<comment type="caution">
    <text evidence="4">The sequence shown here is derived from an EMBL/GenBank/DDBJ whole genome shotgun (WGS) entry which is preliminary data.</text>
</comment>
<dbReference type="PANTHER" id="PTHR42852">
    <property type="entry name" value="THIOL:DISULFIDE INTERCHANGE PROTEIN DSBE"/>
    <property type="match status" value="1"/>
</dbReference>
<protein>
    <recommendedName>
        <fullName evidence="3">Thioredoxin domain-containing protein</fullName>
    </recommendedName>
</protein>
<dbReference type="PANTHER" id="PTHR42852:SF17">
    <property type="entry name" value="THIOREDOXIN-LIKE PROTEIN HI_1115"/>
    <property type="match status" value="1"/>
</dbReference>